<evidence type="ECO:0000313" key="6">
    <source>
        <dbReference type="Proteomes" id="UP001497472"/>
    </source>
</evidence>
<organism evidence="5 6">
    <name type="scientific">Leptosia nina</name>
    <dbReference type="NCBI Taxonomy" id="320188"/>
    <lineage>
        <taxon>Eukaryota</taxon>
        <taxon>Metazoa</taxon>
        <taxon>Ecdysozoa</taxon>
        <taxon>Arthropoda</taxon>
        <taxon>Hexapoda</taxon>
        <taxon>Insecta</taxon>
        <taxon>Pterygota</taxon>
        <taxon>Neoptera</taxon>
        <taxon>Endopterygota</taxon>
        <taxon>Lepidoptera</taxon>
        <taxon>Glossata</taxon>
        <taxon>Ditrysia</taxon>
        <taxon>Papilionoidea</taxon>
        <taxon>Pieridae</taxon>
        <taxon>Pierinae</taxon>
        <taxon>Leptosia</taxon>
    </lineage>
</organism>
<dbReference type="Pfam" id="PF02825">
    <property type="entry name" value="WWE"/>
    <property type="match status" value="1"/>
</dbReference>
<dbReference type="Pfam" id="PF02862">
    <property type="entry name" value="DDHD"/>
    <property type="match status" value="1"/>
</dbReference>
<dbReference type="Pfam" id="PF23464">
    <property type="entry name" value="WWE_3"/>
    <property type="match status" value="1"/>
</dbReference>
<dbReference type="PANTHER" id="PTHR23509">
    <property type="entry name" value="PA-PL1 PHOSPHOLIPASE FAMILY"/>
    <property type="match status" value="1"/>
</dbReference>
<dbReference type="GO" id="GO:0004620">
    <property type="term" value="F:phospholipase activity"/>
    <property type="evidence" value="ECO:0007669"/>
    <property type="project" value="TreeGrafter"/>
</dbReference>
<reference evidence="5 6" key="1">
    <citation type="submission" date="2023-11" db="EMBL/GenBank/DDBJ databases">
        <authorList>
            <person name="Okamura Y."/>
        </authorList>
    </citation>
    <scope>NUCLEOTIDE SEQUENCE [LARGE SCALE GENOMIC DNA]</scope>
</reference>
<dbReference type="PROSITE" id="PS50918">
    <property type="entry name" value="WWE"/>
    <property type="match status" value="1"/>
</dbReference>
<feature type="region of interest" description="Disordered" evidence="2">
    <location>
        <begin position="2144"/>
        <end position="2165"/>
    </location>
</feature>
<dbReference type="PROSITE" id="PS51043">
    <property type="entry name" value="DDHD"/>
    <property type="match status" value="1"/>
</dbReference>
<feature type="domain" description="WWE" evidence="3">
    <location>
        <begin position="1650"/>
        <end position="1732"/>
    </location>
</feature>
<evidence type="ECO:0000313" key="5">
    <source>
        <dbReference type="EMBL" id="CAK1549494.1"/>
    </source>
</evidence>
<feature type="region of interest" description="Disordered" evidence="2">
    <location>
        <begin position="570"/>
        <end position="592"/>
    </location>
</feature>
<evidence type="ECO:0000256" key="1">
    <source>
        <dbReference type="ARBA" id="ARBA00038464"/>
    </source>
</evidence>
<comment type="similarity">
    <text evidence="1">Belongs to the PA-PLA1 family.</text>
</comment>
<feature type="domain" description="DDHD" evidence="4">
    <location>
        <begin position="2014"/>
        <end position="2214"/>
    </location>
</feature>
<gene>
    <name evidence="5" type="ORF">LNINA_LOCUS8787</name>
</gene>
<dbReference type="InterPro" id="IPR004177">
    <property type="entry name" value="DDHD_dom"/>
</dbReference>
<feature type="compositionally biased region" description="Basic and acidic residues" evidence="2">
    <location>
        <begin position="2144"/>
        <end position="2160"/>
    </location>
</feature>
<keyword evidence="6" id="KW-1185">Reference proteome</keyword>
<dbReference type="InterPro" id="IPR058055">
    <property type="entry name" value="PA-PLA1"/>
</dbReference>
<dbReference type="EMBL" id="CAVLEF010000030">
    <property type="protein sequence ID" value="CAK1549494.1"/>
    <property type="molecule type" value="Genomic_DNA"/>
</dbReference>
<evidence type="ECO:0000256" key="2">
    <source>
        <dbReference type="SAM" id="MobiDB-lite"/>
    </source>
</evidence>
<dbReference type="InterPro" id="IPR057825">
    <property type="entry name" value="WWE_SEC23-DDH2"/>
</dbReference>
<proteinExistence type="inferred from homology"/>
<protein>
    <submittedName>
        <fullName evidence="5">Uncharacterized protein</fullName>
    </submittedName>
</protein>
<dbReference type="SMART" id="SM01127">
    <property type="entry name" value="DDHD"/>
    <property type="match status" value="1"/>
</dbReference>
<evidence type="ECO:0000259" key="3">
    <source>
        <dbReference type="PROSITE" id="PS50918"/>
    </source>
</evidence>
<dbReference type="GO" id="GO:0046872">
    <property type="term" value="F:metal ion binding"/>
    <property type="evidence" value="ECO:0007669"/>
    <property type="project" value="InterPro"/>
</dbReference>
<dbReference type="InterPro" id="IPR004170">
    <property type="entry name" value="WWE_dom"/>
</dbReference>
<comment type="caution">
    <text evidence="5">The sequence shown here is derived from an EMBL/GenBank/DDBJ whole genome shotgun (WGS) entry which is preliminary data.</text>
</comment>
<name>A0AAV1JM53_9NEOP</name>
<evidence type="ECO:0000259" key="4">
    <source>
        <dbReference type="PROSITE" id="PS51043"/>
    </source>
</evidence>
<dbReference type="GO" id="GO:0030134">
    <property type="term" value="C:COPII-coated ER to Golgi transport vesicle"/>
    <property type="evidence" value="ECO:0007669"/>
    <property type="project" value="TreeGrafter"/>
</dbReference>
<feature type="region of interest" description="Disordered" evidence="2">
    <location>
        <begin position="1220"/>
        <end position="1244"/>
    </location>
</feature>
<dbReference type="Proteomes" id="UP001497472">
    <property type="component" value="Unassembled WGS sequence"/>
</dbReference>
<dbReference type="PANTHER" id="PTHR23509:SF10">
    <property type="entry name" value="LD21067P"/>
    <property type="match status" value="1"/>
</dbReference>
<accession>A0AAV1JM53</accession>
<sequence length="2259" mass="252208">MLARSHRALFARRLSVDAGADKQHGPQTTSLINTNQKPANFPSGDANSNIITQSNTSTISLNTHKDSQNNELQEIGLTQSKASVKSDDDFDVNEYFARLQGTRYVSAPLNRKEDQNANLAAEENLEEINLNEPEREEKEEIHSITADIAQNFSQLPTVLPQVASAVFSSFSNMLSMKSREQTPDYRPEEVKPMTSEVLSVPKSIAPPPLREPPITGGSNYRITTKKKVYAQIPGLTGDYQPASQNAPYFNQPNQTTHIHVAEASQDCQNQDIQPIPKSLENLSSYVFAPEAPIGNNAVKETIASNNVVDARVETNLAPVPAPIIPPPPMFSNRRDSQGSVGRSVLPPSVARRLAANQPLLKPSAPPPTIHGNIFVPTFFETSPYDVNATVPQTLDTPKSNQTVFDTSAQSISTHNVPFDVSTIRATVSTSSSTTEASEPPVTDFLFPKSNEASNITKLDHVPMFKSPDSVSRQNVPFDITPTITTAGLESNNTEPLPSSSDFLMPKDIIPDVKENTYYSESLANIPAPVTFPSFDTTLPTISTLPPQEPLQSYSQPPLFFNPTTKSEITKPPAVQATSEPPKTVLEPPKLTGNLNYRMNKKRPQYYSGPIEGVGSISNNVKPIINPVQHEVFQGALFTPSQIENSSALPDLSTFETAAPIFDTSAPSFDVTQSVYTAPDEKACGYPIAPPQTEFSTAFDLSRRTTDHYDHIQTEARGFGLLGSLKSKLSAIDINKIQNSVTTFFDPTYNEAKEKQNDSKSYGHGNHSTFDIFVGSSNVPQPHSGYPSEFNTPQNSGQGYYGNIEQQYTSYAWPAQAPGYQDLTTHSSVSTDNGSGFNSIPIYTTPDLQTAQVSQTMPAPTNAPTETSKNLVFAGELTTKEASRINNDNLVPVPKVNNPLSFFSTQLPKPDILDDKIVESVTNLVLEPSPQPDANEIHRVPTDTIGQSFNTPIENTFKLFDSHPLLPSDQSVVSETTFIVKDDIDPDMYEERFIEKPIPEGVSNLDTFSVTNKDNLFKYFEQPVTSTHLFDFPSLPPVSSEIDSVEKKVEDLALHEPVTSRPNEDLTENVSELNICVTCREVNKHEDKGEIEDLTTQLIENITAPIQLLNPVGTVAADERVPDISSQSTEQLEDITHITEDLIENIPIHSVTELLGDSIENTMTNYGWTADINDILNSPLSEQNYNLPDGSSIGFFQTKSLFDNMTNASDEIKAEFKNSHEELMPPLSLPTAPPEEDNKSDESGLDVHSIEQDATKDFPYYDEFVIEPSETDDDKIEFMEREKTSEEHEVDTFTNRVERYKKMETVDDDIEKTETVSTSPSLPMASYFDTGNYAVENHYRNSLTSPPSFAGTDVATRIPPGFEKEFSKRFPCVTSTRFSPEEHITYVPDTQTQTRLSPILTYSQSPTTLTESPVTSDVKPSAIETILTKPIEAIMPDADRLPAFSSLTESKEQLPDPKNFFATEPDKEEYNFSRLSSYFTAPQTENAKSFFELSQSQDHYRHVDTSETETHKSERYNNNMKLIRDLATYKDIAPKDIVRTVNYFTVEYDKASVGEPIASVKISDKDVDRIDSMPVDKVRKCKNCCDVSKGCVKRVELDYSNLKIKRYMDSGEEKKGEMNAENSEGRRQNVTVNFMENSLREEDDGVAILTENRNTTEYAPVKYHWFYRVEKDGQSTWRGFSVADSRALENAFNSPELDEHTLVPTDGGRYDVNVEGRLRVPVYWSEKPTNVRRCSWFYCNTDGRYVPYTEPVAEKLEEEYQHGITTGEWHRRLFLPNGELVVMHGPAVMVHFLQNSVDSFSGSPQSMSRPRVVKRGGVESEIEDTEPSSIDHLLLLCHGVGSACDMRMRPVEAVVDDFRKTSMQLLQSHYKNSYDSGLIGRIEVLPISWHSSLHSGETGVDKRLSNVTLESIPWLRNFTNDTVLDVLFYTSPVFGQTIIDTVCRELNRIYCLFKQRNPDFKGGVSLGGHSLGSVILYDLLGHQISESSETKCSTEKTYVQECAGTGQPMFKYPKLEFSPEALFALGSPIAIFECVRGVEMLGRDFCLPTCKKFFNIFHPYDPIAYRLEPMINPELRDIKPYLIPHHKGRKRMHLELKDTMARVGADIKQKLIESIKSTWSSMWKTAPPPSDQLEKVVEEEMEKADLNDECKQDTAQDKEATPDMLGKLNGGQRIDYVLQEAPFEMINEYLFAMTSHVCYWESADTILLILREVYASMRVQPDCCVPQQTMTVQRTRVATPDGIFTAASLESPSTSRGSST</sequence>